<feature type="chain" id="PRO_5043930756" description="Secreted protein" evidence="1">
    <location>
        <begin position="22"/>
        <end position="70"/>
    </location>
</feature>
<comment type="caution">
    <text evidence="2">The sequence shown here is derived from an EMBL/GenBank/DDBJ whole genome shotgun (WGS) entry which is preliminary data.</text>
</comment>
<sequence>MYSFCLGWLWLVLSSIIKTASRHHSPEKLEQTKVRRLLIPVVNLIHRLVFTAAQIADEKRAGGINSTSSL</sequence>
<evidence type="ECO:0008006" key="4">
    <source>
        <dbReference type="Google" id="ProtNLM"/>
    </source>
</evidence>
<dbReference type="Proteomes" id="UP001157418">
    <property type="component" value="Unassembled WGS sequence"/>
</dbReference>
<evidence type="ECO:0000313" key="3">
    <source>
        <dbReference type="Proteomes" id="UP001157418"/>
    </source>
</evidence>
<accession>A0AAU9MHV9</accession>
<evidence type="ECO:0000256" key="1">
    <source>
        <dbReference type="SAM" id="SignalP"/>
    </source>
</evidence>
<evidence type="ECO:0000313" key="2">
    <source>
        <dbReference type="EMBL" id="CAH1426385.1"/>
    </source>
</evidence>
<proteinExistence type="predicted"/>
<organism evidence="2 3">
    <name type="scientific">Lactuca virosa</name>
    <dbReference type="NCBI Taxonomy" id="75947"/>
    <lineage>
        <taxon>Eukaryota</taxon>
        <taxon>Viridiplantae</taxon>
        <taxon>Streptophyta</taxon>
        <taxon>Embryophyta</taxon>
        <taxon>Tracheophyta</taxon>
        <taxon>Spermatophyta</taxon>
        <taxon>Magnoliopsida</taxon>
        <taxon>eudicotyledons</taxon>
        <taxon>Gunneridae</taxon>
        <taxon>Pentapetalae</taxon>
        <taxon>asterids</taxon>
        <taxon>campanulids</taxon>
        <taxon>Asterales</taxon>
        <taxon>Asteraceae</taxon>
        <taxon>Cichorioideae</taxon>
        <taxon>Cichorieae</taxon>
        <taxon>Lactucinae</taxon>
        <taxon>Lactuca</taxon>
    </lineage>
</organism>
<gene>
    <name evidence="2" type="ORF">LVIROSA_LOCUS13468</name>
</gene>
<protein>
    <recommendedName>
        <fullName evidence="4">Secreted protein</fullName>
    </recommendedName>
</protein>
<reference evidence="2 3" key="1">
    <citation type="submission" date="2022-01" db="EMBL/GenBank/DDBJ databases">
        <authorList>
            <person name="Xiong W."/>
            <person name="Schranz E."/>
        </authorList>
    </citation>
    <scope>NUCLEOTIDE SEQUENCE [LARGE SCALE GENOMIC DNA]</scope>
</reference>
<dbReference type="EMBL" id="CAKMRJ010002223">
    <property type="protein sequence ID" value="CAH1426385.1"/>
    <property type="molecule type" value="Genomic_DNA"/>
</dbReference>
<keyword evidence="1" id="KW-0732">Signal</keyword>
<keyword evidence="3" id="KW-1185">Reference proteome</keyword>
<dbReference type="AlphaFoldDB" id="A0AAU9MHV9"/>
<name>A0AAU9MHV9_9ASTR</name>
<feature type="signal peptide" evidence="1">
    <location>
        <begin position="1"/>
        <end position="21"/>
    </location>
</feature>